<keyword evidence="13" id="KW-1185">Reference proteome</keyword>
<evidence type="ECO:0000256" key="10">
    <source>
        <dbReference type="RuleBase" id="RU004504"/>
    </source>
</evidence>
<accession>A0AAE3GZK2</accession>
<dbReference type="PIRSF" id="PIRSF005572">
    <property type="entry name" value="NifS"/>
    <property type="match status" value="1"/>
</dbReference>
<dbReference type="GO" id="GO:0031071">
    <property type="term" value="F:cysteine desulfurase activity"/>
    <property type="evidence" value="ECO:0007669"/>
    <property type="project" value="UniProtKB-EC"/>
</dbReference>
<evidence type="ECO:0000256" key="5">
    <source>
        <dbReference type="ARBA" id="ARBA00022723"/>
    </source>
</evidence>
<evidence type="ECO:0000256" key="4">
    <source>
        <dbReference type="ARBA" id="ARBA00022679"/>
    </source>
</evidence>
<evidence type="ECO:0000256" key="2">
    <source>
        <dbReference type="ARBA" id="ARBA00006490"/>
    </source>
</evidence>
<proteinExistence type="inferred from homology"/>
<dbReference type="InterPro" id="IPR020578">
    <property type="entry name" value="Aminotrans_V_PyrdxlP_BS"/>
</dbReference>
<evidence type="ECO:0000313" key="12">
    <source>
        <dbReference type="EMBL" id="MCP9762167.1"/>
    </source>
</evidence>
<evidence type="ECO:0000256" key="8">
    <source>
        <dbReference type="ARBA" id="ARBA00023014"/>
    </source>
</evidence>
<sequence>MALPVYFDYAATTPLAPEVLNEMIPYFTENFGNAGSRHHAYGWLAEEAVDEAKERIAKAFKCKKSEVVFTSGATESINLALKGFVVLNPDYQVISCVAEHKATLEVVTDLATKNIKTILLEVDSQGQISLEKLEAELQKGKSLVSIMWVNNETGLIQPISEIIKLKEKYDFVLHLDATQAVGKIAIDFSGIDFLSFSAHKIYGPKGMGALLIKDGQKVNPQIVGGGQQRNLRSGTLNIPGIVGLGKSVELANNGISEFNTHCEKLRDRLEEEVLKIYPKAFVNGSDAQRVSNISNICFKGFDGEDLMRKLHKVAISNGSACNSATTFPSHVLSAMGMSESDAFGSLRFSFGWGNSDKDLEVFFENLRKVLG</sequence>
<keyword evidence="6" id="KW-0663">Pyridoxal phosphate</keyword>
<dbReference type="GO" id="GO:0051536">
    <property type="term" value="F:iron-sulfur cluster binding"/>
    <property type="evidence" value="ECO:0007669"/>
    <property type="project" value="UniProtKB-KW"/>
</dbReference>
<dbReference type="InterPro" id="IPR000192">
    <property type="entry name" value="Aminotrans_V_dom"/>
</dbReference>
<comment type="catalytic activity">
    <reaction evidence="9">
        <text>(sulfur carrier)-H + L-cysteine = (sulfur carrier)-SH + L-alanine</text>
        <dbReference type="Rhea" id="RHEA:43892"/>
        <dbReference type="Rhea" id="RHEA-COMP:14737"/>
        <dbReference type="Rhea" id="RHEA-COMP:14739"/>
        <dbReference type="ChEBI" id="CHEBI:29917"/>
        <dbReference type="ChEBI" id="CHEBI:35235"/>
        <dbReference type="ChEBI" id="CHEBI:57972"/>
        <dbReference type="ChEBI" id="CHEBI:64428"/>
        <dbReference type="EC" id="2.8.1.7"/>
    </reaction>
</comment>
<dbReference type="RefSeq" id="WP_255035921.1">
    <property type="nucleotide sequence ID" value="NZ_RJUF01000006.1"/>
</dbReference>
<protein>
    <recommendedName>
        <fullName evidence="3">cysteine desulfurase</fullName>
        <ecNumber evidence="3">2.8.1.7</ecNumber>
    </recommendedName>
</protein>
<dbReference type="PANTHER" id="PTHR11601">
    <property type="entry name" value="CYSTEINE DESULFURYLASE FAMILY MEMBER"/>
    <property type="match status" value="1"/>
</dbReference>
<evidence type="ECO:0000256" key="7">
    <source>
        <dbReference type="ARBA" id="ARBA00023004"/>
    </source>
</evidence>
<name>A0AAE3GZK2_9BACT</name>
<dbReference type="Pfam" id="PF00266">
    <property type="entry name" value="Aminotran_5"/>
    <property type="match status" value="1"/>
</dbReference>
<gene>
    <name evidence="12" type="ORF">EGI31_04315</name>
</gene>
<dbReference type="InterPro" id="IPR015424">
    <property type="entry name" value="PyrdxlP-dep_Trfase"/>
</dbReference>
<dbReference type="Gene3D" id="3.90.1150.10">
    <property type="entry name" value="Aspartate Aminotransferase, domain 1"/>
    <property type="match status" value="1"/>
</dbReference>
<dbReference type="InterPro" id="IPR015421">
    <property type="entry name" value="PyrdxlP-dep_Trfase_major"/>
</dbReference>
<evidence type="ECO:0000259" key="11">
    <source>
        <dbReference type="Pfam" id="PF00266"/>
    </source>
</evidence>
<dbReference type="AlphaFoldDB" id="A0AAE3GZK2"/>
<dbReference type="SUPFAM" id="SSF53383">
    <property type="entry name" value="PLP-dependent transferases"/>
    <property type="match status" value="1"/>
</dbReference>
<dbReference type="InterPro" id="IPR016454">
    <property type="entry name" value="Cysteine_dSase"/>
</dbReference>
<dbReference type="EC" id="2.8.1.7" evidence="3"/>
<keyword evidence="5" id="KW-0479">Metal-binding</keyword>
<dbReference type="PANTHER" id="PTHR11601:SF34">
    <property type="entry name" value="CYSTEINE DESULFURASE"/>
    <property type="match status" value="1"/>
</dbReference>
<keyword evidence="4" id="KW-0808">Transferase</keyword>
<comment type="caution">
    <text evidence="12">The sequence shown here is derived from an EMBL/GenBank/DDBJ whole genome shotgun (WGS) entry which is preliminary data.</text>
</comment>
<evidence type="ECO:0000256" key="9">
    <source>
        <dbReference type="ARBA" id="ARBA00050776"/>
    </source>
</evidence>
<dbReference type="Gene3D" id="3.40.640.10">
    <property type="entry name" value="Type I PLP-dependent aspartate aminotransferase-like (Major domain)"/>
    <property type="match status" value="1"/>
</dbReference>
<keyword evidence="7" id="KW-0408">Iron</keyword>
<evidence type="ECO:0000256" key="6">
    <source>
        <dbReference type="ARBA" id="ARBA00022898"/>
    </source>
</evidence>
<dbReference type="EMBL" id="RJUF01000006">
    <property type="protein sequence ID" value="MCP9762167.1"/>
    <property type="molecule type" value="Genomic_DNA"/>
</dbReference>
<dbReference type="Proteomes" id="UP001204144">
    <property type="component" value="Unassembled WGS sequence"/>
</dbReference>
<keyword evidence="8" id="KW-0411">Iron-sulfur</keyword>
<reference evidence="12 13" key="1">
    <citation type="submission" date="2018-11" db="EMBL/GenBank/DDBJ databases">
        <title>Novel bacteria species description.</title>
        <authorList>
            <person name="Han J.-H."/>
        </authorList>
    </citation>
    <scope>NUCLEOTIDE SEQUENCE [LARGE SCALE GENOMIC DNA]</scope>
    <source>
        <strain evidence="12 13">KCTC23259</strain>
    </source>
</reference>
<dbReference type="InterPro" id="IPR015422">
    <property type="entry name" value="PyrdxlP-dep_Trfase_small"/>
</dbReference>
<dbReference type="Gene3D" id="1.10.260.50">
    <property type="match status" value="1"/>
</dbReference>
<dbReference type="PROSITE" id="PS00595">
    <property type="entry name" value="AA_TRANSFER_CLASS_5"/>
    <property type="match status" value="1"/>
</dbReference>
<evidence type="ECO:0000313" key="13">
    <source>
        <dbReference type="Proteomes" id="UP001204144"/>
    </source>
</evidence>
<comment type="similarity">
    <text evidence="2">Belongs to the class-V pyridoxal-phosphate-dependent aminotransferase family. NifS/IscS subfamily.</text>
</comment>
<feature type="domain" description="Aminotransferase class V" evidence="11">
    <location>
        <begin position="5"/>
        <end position="361"/>
    </location>
</feature>
<comment type="cofactor">
    <cofactor evidence="1 10">
        <name>pyridoxal 5'-phosphate</name>
        <dbReference type="ChEBI" id="CHEBI:597326"/>
    </cofactor>
</comment>
<organism evidence="12 13">
    <name type="scientific">Lacihabitans soyangensis</name>
    <dbReference type="NCBI Taxonomy" id="869394"/>
    <lineage>
        <taxon>Bacteria</taxon>
        <taxon>Pseudomonadati</taxon>
        <taxon>Bacteroidota</taxon>
        <taxon>Cytophagia</taxon>
        <taxon>Cytophagales</taxon>
        <taxon>Leadbetterellaceae</taxon>
        <taxon>Lacihabitans</taxon>
    </lineage>
</organism>
<evidence type="ECO:0000256" key="1">
    <source>
        <dbReference type="ARBA" id="ARBA00001933"/>
    </source>
</evidence>
<dbReference type="GO" id="GO:0046872">
    <property type="term" value="F:metal ion binding"/>
    <property type="evidence" value="ECO:0007669"/>
    <property type="project" value="UniProtKB-KW"/>
</dbReference>
<evidence type="ECO:0000256" key="3">
    <source>
        <dbReference type="ARBA" id="ARBA00012239"/>
    </source>
</evidence>